<proteinExistence type="predicted"/>
<dbReference type="Proteomes" id="UP001058461">
    <property type="component" value="Chromosome"/>
</dbReference>
<dbReference type="RefSeq" id="WP_255854997.1">
    <property type="nucleotide sequence ID" value="NZ_CP073347.1"/>
</dbReference>
<reference evidence="1" key="1">
    <citation type="submission" date="2021-04" db="EMBL/GenBank/DDBJ databases">
        <title>Oceanospirillales bacteria with DddD are important DMSP degraders in coastal seawater.</title>
        <authorList>
            <person name="Liu J."/>
        </authorList>
    </citation>
    <scope>NUCLEOTIDE SEQUENCE</scope>
    <source>
        <strain evidence="1">D13-1</strain>
    </source>
</reference>
<name>A0ABY5HKN7_9GAMM</name>
<gene>
    <name evidence="1" type="ORF">KDW95_04075</name>
</gene>
<accession>A0ABY5HKN7</accession>
<evidence type="ECO:0000313" key="2">
    <source>
        <dbReference type="Proteomes" id="UP001058461"/>
    </source>
</evidence>
<evidence type="ECO:0008006" key="3">
    <source>
        <dbReference type="Google" id="ProtNLM"/>
    </source>
</evidence>
<protein>
    <recommendedName>
        <fullName evidence="3">Lipoprotein</fullName>
    </recommendedName>
</protein>
<keyword evidence="2" id="KW-1185">Reference proteome</keyword>
<sequence length="51" mass="5254">MHTTISFTFATAALALLLQGCGFLAGTAIGGTAGYLLHQEGYEVQSPVTHS</sequence>
<evidence type="ECO:0000313" key="1">
    <source>
        <dbReference type="EMBL" id="UTW12863.1"/>
    </source>
</evidence>
<dbReference type="EMBL" id="CP073347">
    <property type="protein sequence ID" value="UTW12863.1"/>
    <property type="molecule type" value="Genomic_DNA"/>
</dbReference>
<organism evidence="1 2">
    <name type="scientific">Marinobacterium rhizophilum</name>
    <dbReference type="NCBI Taxonomy" id="420402"/>
    <lineage>
        <taxon>Bacteria</taxon>
        <taxon>Pseudomonadati</taxon>
        <taxon>Pseudomonadota</taxon>
        <taxon>Gammaproteobacteria</taxon>
        <taxon>Oceanospirillales</taxon>
        <taxon>Oceanospirillaceae</taxon>
        <taxon>Marinobacterium</taxon>
    </lineage>
</organism>